<evidence type="ECO:0000313" key="2">
    <source>
        <dbReference type="EMBL" id="NYG99958.1"/>
    </source>
</evidence>
<feature type="domain" description="AB hydrolase-1" evidence="1">
    <location>
        <begin position="26"/>
        <end position="264"/>
    </location>
</feature>
<dbReference type="RefSeq" id="WP_179568492.1">
    <property type="nucleotide sequence ID" value="NZ_JACBZY010000001.1"/>
</dbReference>
<organism evidence="2 3">
    <name type="scientific">Schumannella luteola</name>
    <dbReference type="NCBI Taxonomy" id="472059"/>
    <lineage>
        <taxon>Bacteria</taxon>
        <taxon>Bacillati</taxon>
        <taxon>Actinomycetota</taxon>
        <taxon>Actinomycetes</taxon>
        <taxon>Micrococcales</taxon>
        <taxon>Microbacteriaceae</taxon>
        <taxon>Schumannella</taxon>
    </lineage>
</organism>
<dbReference type="GO" id="GO:0003824">
    <property type="term" value="F:catalytic activity"/>
    <property type="evidence" value="ECO:0007669"/>
    <property type="project" value="UniProtKB-ARBA"/>
</dbReference>
<dbReference type="Pfam" id="PF12697">
    <property type="entry name" value="Abhydrolase_6"/>
    <property type="match status" value="1"/>
</dbReference>
<dbReference type="PANTHER" id="PTHR43433:SF5">
    <property type="entry name" value="AB HYDROLASE-1 DOMAIN-CONTAINING PROTEIN"/>
    <property type="match status" value="1"/>
</dbReference>
<dbReference type="EMBL" id="JACBZY010000001">
    <property type="protein sequence ID" value="NYG99958.1"/>
    <property type="molecule type" value="Genomic_DNA"/>
</dbReference>
<sequence>MEHVTAVDGVRLTVHTIGDGDAPPAIVVPGGPARGVEYLDDLAGLGADRRLVVLHPRGTPTTGGRSRGWWTDADDVVSVAGALGLAQVDLIAHSAGTRLALAVAARHPRLLSSLALVTPPSDWLSGVAHDGADLAARRGDPDVDAAWASLTGAEPADDAAFQRAWDSEAPAGYAAWTGIEQQHAGVGDMSLASVRAWFRDVPADAADRILAAARPRTLVVSGDGDLLTGVAPVRAAAAALGAELVELSGCGHYPWVERPTEFRAALADWLRR</sequence>
<dbReference type="InterPro" id="IPR050471">
    <property type="entry name" value="AB_hydrolase"/>
</dbReference>
<dbReference type="AlphaFoldDB" id="A0A852YL81"/>
<keyword evidence="3" id="KW-1185">Reference proteome</keyword>
<reference evidence="2 3" key="1">
    <citation type="submission" date="2020-07" db="EMBL/GenBank/DDBJ databases">
        <title>Sequencing the genomes of 1000 actinobacteria strains.</title>
        <authorList>
            <person name="Klenk H.-P."/>
        </authorList>
    </citation>
    <scope>NUCLEOTIDE SEQUENCE [LARGE SCALE GENOMIC DNA]</scope>
    <source>
        <strain evidence="2 3">DSM 23141</strain>
    </source>
</reference>
<dbReference type="PANTHER" id="PTHR43433">
    <property type="entry name" value="HYDROLASE, ALPHA/BETA FOLD FAMILY PROTEIN"/>
    <property type="match status" value="1"/>
</dbReference>
<dbReference type="InterPro" id="IPR000073">
    <property type="entry name" value="AB_hydrolase_1"/>
</dbReference>
<dbReference type="Proteomes" id="UP000553888">
    <property type="component" value="Unassembled WGS sequence"/>
</dbReference>
<dbReference type="Gene3D" id="3.40.50.1820">
    <property type="entry name" value="alpha/beta hydrolase"/>
    <property type="match status" value="1"/>
</dbReference>
<dbReference type="InterPro" id="IPR029058">
    <property type="entry name" value="AB_hydrolase_fold"/>
</dbReference>
<name>A0A852YL81_9MICO</name>
<protein>
    <submittedName>
        <fullName evidence="2">Pimeloyl-ACP methyl ester carboxylesterase</fullName>
    </submittedName>
</protein>
<gene>
    <name evidence="2" type="ORF">BJ979_002584</name>
</gene>
<evidence type="ECO:0000259" key="1">
    <source>
        <dbReference type="Pfam" id="PF12697"/>
    </source>
</evidence>
<comment type="caution">
    <text evidence="2">The sequence shown here is derived from an EMBL/GenBank/DDBJ whole genome shotgun (WGS) entry which is preliminary data.</text>
</comment>
<proteinExistence type="predicted"/>
<evidence type="ECO:0000313" key="3">
    <source>
        <dbReference type="Proteomes" id="UP000553888"/>
    </source>
</evidence>
<accession>A0A852YL81</accession>
<dbReference type="SUPFAM" id="SSF53474">
    <property type="entry name" value="alpha/beta-Hydrolases"/>
    <property type="match status" value="1"/>
</dbReference>